<organism evidence="1 2">
    <name type="scientific">Glycomyces terrestris</name>
    <dbReference type="NCBI Taxonomy" id="2493553"/>
    <lineage>
        <taxon>Bacteria</taxon>
        <taxon>Bacillati</taxon>
        <taxon>Actinomycetota</taxon>
        <taxon>Actinomycetes</taxon>
        <taxon>Glycomycetales</taxon>
        <taxon>Glycomycetaceae</taxon>
        <taxon>Glycomyces</taxon>
    </lineage>
</organism>
<dbReference type="InterPro" id="IPR023393">
    <property type="entry name" value="START-like_dom_sf"/>
</dbReference>
<dbReference type="RefSeq" id="WP_125249532.1">
    <property type="nucleotide sequence ID" value="NZ_RSEB01000006.1"/>
</dbReference>
<dbReference type="OrthoDB" id="9810827at2"/>
<reference evidence="1 2" key="1">
    <citation type="submission" date="2018-12" db="EMBL/GenBank/DDBJ databases">
        <title>Glycomyces sp. YIM 121974 draft genome.</title>
        <authorList>
            <person name="Li Q."/>
        </authorList>
    </citation>
    <scope>NUCLEOTIDE SEQUENCE [LARGE SCALE GENOMIC DNA]</scope>
    <source>
        <strain evidence="1 2">YIM 121974</strain>
    </source>
</reference>
<dbReference type="Proteomes" id="UP000277256">
    <property type="component" value="Unassembled WGS sequence"/>
</dbReference>
<evidence type="ECO:0000313" key="1">
    <source>
        <dbReference type="EMBL" id="RRR96778.1"/>
    </source>
</evidence>
<dbReference type="SUPFAM" id="SSF55961">
    <property type="entry name" value="Bet v1-like"/>
    <property type="match status" value="1"/>
</dbReference>
<comment type="caution">
    <text evidence="1">The sequence shown here is derived from an EMBL/GenBank/DDBJ whole genome shotgun (WGS) entry which is preliminary data.</text>
</comment>
<dbReference type="CDD" id="cd07812">
    <property type="entry name" value="SRPBCC"/>
    <property type="match status" value="1"/>
</dbReference>
<name>A0A426USW1_9ACTN</name>
<dbReference type="Pfam" id="PF10604">
    <property type="entry name" value="Polyketide_cyc2"/>
    <property type="match status" value="1"/>
</dbReference>
<dbReference type="EMBL" id="RSEB01000006">
    <property type="protein sequence ID" value="RRR96778.1"/>
    <property type="molecule type" value="Genomic_DNA"/>
</dbReference>
<proteinExistence type="predicted"/>
<protein>
    <submittedName>
        <fullName evidence="1">SRPBCC family protein</fullName>
    </submittedName>
</protein>
<dbReference type="AlphaFoldDB" id="A0A426USW1"/>
<dbReference type="Gene3D" id="3.30.530.20">
    <property type="match status" value="1"/>
</dbReference>
<gene>
    <name evidence="1" type="ORF">EIW28_20220</name>
</gene>
<sequence length="143" mass="15088">MRTVEVSATCSASPEKVWEVMADPFRWAEWLTIHKSWKSAVPAQLSPGDSATAAARVMNMPVAIDWTFDRVEAPNVIEMSGLTRAGVNLKLVIGIADMGAASKVDLSVNVDGGMIDGPMGGVFQGSLTGALNTSLRNVEALVA</sequence>
<evidence type="ECO:0000313" key="2">
    <source>
        <dbReference type="Proteomes" id="UP000277256"/>
    </source>
</evidence>
<dbReference type="InterPro" id="IPR019587">
    <property type="entry name" value="Polyketide_cyclase/dehydratase"/>
</dbReference>
<accession>A0A426USW1</accession>
<keyword evidence="2" id="KW-1185">Reference proteome</keyword>